<proteinExistence type="predicted"/>
<dbReference type="Gene3D" id="2.160.20.160">
    <property type="match status" value="1"/>
</dbReference>
<dbReference type="Gene3D" id="2.150.10.10">
    <property type="entry name" value="Serralysin-like metalloprotease, C-terminal"/>
    <property type="match status" value="1"/>
</dbReference>
<sequence length="421" mass="41177">MTTTGTTGTVTATIKGSQATYTGGSGVDVVTLSGTSVTKAISLGAGDDTLKLATGTQSLTANVDGGDGTDTLAIAAVDAAAASLTSAFGAKISNFEKLDLGASGTDVVNLANLDSISYVISGGATSLELDSFGANGTLELTGASTLVKVVLADATGTSDVLNVVTKVVAADLNFGAVQADGVETINLTVTDTDTSAIAGAGVNEATIKLTDAALKSLVIAGNSDLVLTVDATNTALTTVNASALTGSLTATTGSVASVTITGGSGADTLTAAGNSAVLNGGAGNDTLIVAGDLAKLTGGAGADNFNVAHATTNVNSYATITDLSAGDIITFGTQAVDFNASKVTLADTSVFQDYANAAIAATSQGDVSWFQYNGATYVVDHESTGSTSFVNGTDVIVKITGTVDLSTASFSSDGHTLLLVG</sequence>
<evidence type="ECO:0000313" key="2">
    <source>
        <dbReference type="Proteomes" id="UP000433309"/>
    </source>
</evidence>
<dbReference type="Proteomes" id="UP000433309">
    <property type="component" value="Unassembled WGS sequence"/>
</dbReference>
<name>A0A6I2L6U9_9BURK</name>
<dbReference type="SUPFAM" id="SSF51120">
    <property type="entry name" value="beta-Roll"/>
    <property type="match status" value="1"/>
</dbReference>
<dbReference type="AlphaFoldDB" id="A0A6I2L6U9"/>
<dbReference type="PRINTS" id="PR00313">
    <property type="entry name" value="CABNDNGRPT"/>
</dbReference>
<evidence type="ECO:0008006" key="3">
    <source>
        <dbReference type="Google" id="ProtNLM"/>
    </source>
</evidence>
<dbReference type="InterPro" id="IPR011049">
    <property type="entry name" value="Serralysin-like_metalloprot_C"/>
</dbReference>
<comment type="caution">
    <text evidence="1">The sequence shown here is derived from an EMBL/GenBank/DDBJ whole genome shotgun (WGS) entry which is preliminary data.</text>
</comment>
<evidence type="ECO:0000313" key="1">
    <source>
        <dbReference type="EMBL" id="MRW92604.1"/>
    </source>
</evidence>
<reference evidence="1 2" key="1">
    <citation type="submission" date="2019-11" db="EMBL/GenBank/DDBJ databases">
        <title>Novel species isolated from a subtropical stream in China.</title>
        <authorList>
            <person name="Lu H."/>
        </authorList>
    </citation>
    <scope>NUCLEOTIDE SEQUENCE [LARGE SCALE GENOMIC DNA]</scope>
    <source>
        <strain evidence="1 2">FT80W</strain>
    </source>
</reference>
<gene>
    <name evidence="1" type="ORF">GJ699_21625</name>
</gene>
<keyword evidence="2" id="KW-1185">Reference proteome</keyword>
<protein>
    <recommendedName>
        <fullName evidence="3">Calcium-binding protein</fullName>
    </recommendedName>
</protein>
<accession>A0A6I2L6U9</accession>
<organism evidence="1 2">
    <name type="scientific">Duganella guangzhouensis</name>
    <dbReference type="NCBI Taxonomy" id="2666084"/>
    <lineage>
        <taxon>Bacteria</taxon>
        <taxon>Pseudomonadati</taxon>
        <taxon>Pseudomonadota</taxon>
        <taxon>Betaproteobacteria</taxon>
        <taxon>Burkholderiales</taxon>
        <taxon>Oxalobacteraceae</taxon>
        <taxon>Telluria group</taxon>
        <taxon>Duganella</taxon>
    </lineage>
</organism>
<dbReference type="EMBL" id="WKJK01000012">
    <property type="protein sequence ID" value="MRW92604.1"/>
    <property type="molecule type" value="Genomic_DNA"/>
</dbReference>